<organism evidence="1 2">
    <name type="scientific">Thraustotheca clavata</name>
    <dbReference type="NCBI Taxonomy" id="74557"/>
    <lineage>
        <taxon>Eukaryota</taxon>
        <taxon>Sar</taxon>
        <taxon>Stramenopiles</taxon>
        <taxon>Oomycota</taxon>
        <taxon>Saprolegniomycetes</taxon>
        <taxon>Saprolegniales</taxon>
        <taxon>Achlyaceae</taxon>
        <taxon>Thraustotheca</taxon>
    </lineage>
</organism>
<evidence type="ECO:0000313" key="1">
    <source>
        <dbReference type="EMBL" id="OQR95525.1"/>
    </source>
</evidence>
<protein>
    <recommendedName>
        <fullName evidence="3">Crinkler (CRN) family protein</fullName>
    </recommendedName>
</protein>
<proteinExistence type="predicted"/>
<accession>A0A1V9ZC01</accession>
<keyword evidence="2" id="KW-1185">Reference proteome</keyword>
<name>A0A1V9ZC01_9STRA</name>
<comment type="caution">
    <text evidence="1">The sequence shown here is derived from an EMBL/GenBank/DDBJ whole genome shotgun (WGS) entry which is preliminary data.</text>
</comment>
<dbReference type="AlphaFoldDB" id="A0A1V9ZC01"/>
<sequence length="122" mass="13935">MVVLYCVVVNHEKKPFSLEVDANQIVLCLTEEDKTRKTLHQVLTGPSFHKLDGSTTIEEFLAGMEFPKSGQIHVLVKCWDAEIEANPFESKRFKTQKLIPLPSDLKQFLQREVPVKIALNDQ</sequence>
<evidence type="ECO:0000313" key="2">
    <source>
        <dbReference type="Proteomes" id="UP000243217"/>
    </source>
</evidence>
<evidence type="ECO:0008006" key="3">
    <source>
        <dbReference type="Google" id="ProtNLM"/>
    </source>
</evidence>
<dbReference type="Proteomes" id="UP000243217">
    <property type="component" value="Unassembled WGS sequence"/>
</dbReference>
<reference evidence="1 2" key="1">
    <citation type="journal article" date="2014" name="Genome Biol. Evol.">
        <title>The secreted proteins of Achlya hypogyna and Thraustotheca clavata identify the ancestral oomycete secretome and reveal gene acquisitions by horizontal gene transfer.</title>
        <authorList>
            <person name="Misner I."/>
            <person name="Blouin N."/>
            <person name="Leonard G."/>
            <person name="Richards T.A."/>
            <person name="Lane C.E."/>
        </authorList>
    </citation>
    <scope>NUCLEOTIDE SEQUENCE [LARGE SCALE GENOMIC DNA]</scope>
    <source>
        <strain evidence="1 2">ATCC 34112</strain>
    </source>
</reference>
<dbReference type="EMBL" id="JNBS01002091">
    <property type="protein sequence ID" value="OQR95525.1"/>
    <property type="molecule type" value="Genomic_DNA"/>
</dbReference>
<gene>
    <name evidence="1" type="ORF">THRCLA_22124</name>
</gene>